<reference evidence="3 4" key="1">
    <citation type="submission" date="2018-05" db="EMBL/GenBank/DDBJ databases">
        <title>Genomic Encyclopedia of Archaeal and Bacterial Type Strains, Phase II (KMG-II): from individual species to whole genera.</title>
        <authorList>
            <person name="Goeker M."/>
        </authorList>
    </citation>
    <scope>NUCLEOTIDE SEQUENCE [LARGE SCALE GENOMIC DNA]</scope>
    <source>
        <strain evidence="3 4">DSM 23514</strain>
    </source>
</reference>
<comment type="caution">
    <text evidence="3">The sequence shown here is derived from an EMBL/GenBank/DDBJ whole genome shotgun (WGS) entry which is preliminary data.</text>
</comment>
<dbReference type="SUPFAM" id="SSF56601">
    <property type="entry name" value="beta-lactamase/transpeptidase-like"/>
    <property type="match status" value="1"/>
</dbReference>
<evidence type="ECO:0000256" key="1">
    <source>
        <dbReference type="ARBA" id="ARBA00022801"/>
    </source>
</evidence>
<dbReference type="PANTHER" id="PTHR43283">
    <property type="entry name" value="BETA-LACTAMASE-RELATED"/>
    <property type="match status" value="1"/>
</dbReference>
<dbReference type="InterPro" id="IPR012338">
    <property type="entry name" value="Beta-lactam/transpept-like"/>
</dbReference>
<evidence type="ECO:0000259" key="2">
    <source>
        <dbReference type="Pfam" id="PF00144"/>
    </source>
</evidence>
<evidence type="ECO:0000313" key="4">
    <source>
        <dbReference type="Proteomes" id="UP000245667"/>
    </source>
</evidence>
<proteinExistence type="predicted"/>
<dbReference type="GO" id="GO:0016787">
    <property type="term" value="F:hydrolase activity"/>
    <property type="evidence" value="ECO:0007669"/>
    <property type="project" value="UniProtKB-KW"/>
</dbReference>
<dbReference type="EMBL" id="QGGQ01000001">
    <property type="protein sequence ID" value="PWK25378.1"/>
    <property type="molecule type" value="Genomic_DNA"/>
</dbReference>
<sequence>MEKQESCNFNLDIKIVNKIIFILIGLFIWKAQAQEGTPIPMHINEEEGLAYAPLSNMGMDSTFIHTKVDSIITDGIKNNAFPGAQVLVAKNGAIVFHEAYGYHTYDSIQQVSKDDIYDLASVTKITGPLPAIMKLVDQGKLNLDVPFSTYWTAWKNRKDKKDLTLREILAHQAGLTPYIVFLSKVIKKNGRLKKRFIHTKPSSRFHNQAYEHLYVKNRFNHKMYRIINRSKVSDEKKYKYSGLTFLIFPELIGQLTGTPYEEYVSKNFYVPLGATTLGFRPKTKNFPNKIVPTEIDTLFRHSLTQGWVHDENASLLGGVSGNAGLFGTATDLAKIMQMYQNYGTFNGHRFISEATLKEFTRIQYPENDNRRGLGFDKPLIGNDTLDLAAAYPAPEVSPKSFGHSGFTGTFIWADPENQLVFIFLSNRVYPTRENRNLYSLNIRGAVQQVFYQSIIPD</sequence>
<keyword evidence="1" id="KW-0378">Hydrolase</keyword>
<dbReference type="InterPro" id="IPR050789">
    <property type="entry name" value="Diverse_Enzym_Activities"/>
</dbReference>
<accession>A0A316E6W1</accession>
<dbReference type="Pfam" id="PF00144">
    <property type="entry name" value="Beta-lactamase"/>
    <property type="match status" value="1"/>
</dbReference>
<dbReference type="InterPro" id="IPR001466">
    <property type="entry name" value="Beta-lactam-related"/>
</dbReference>
<protein>
    <submittedName>
        <fullName evidence="3">CubicO group peptidase (Beta-lactamase class C family)</fullName>
    </submittedName>
</protein>
<dbReference type="Gene3D" id="3.40.710.10">
    <property type="entry name" value="DD-peptidase/beta-lactamase superfamily"/>
    <property type="match status" value="1"/>
</dbReference>
<gene>
    <name evidence="3" type="ORF">LX92_00117</name>
</gene>
<organism evidence="3 4">
    <name type="scientific">Maribacter polysiphoniae</name>
    <dbReference type="NCBI Taxonomy" id="429344"/>
    <lineage>
        <taxon>Bacteria</taxon>
        <taxon>Pseudomonadati</taxon>
        <taxon>Bacteroidota</taxon>
        <taxon>Flavobacteriia</taxon>
        <taxon>Flavobacteriales</taxon>
        <taxon>Flavobacteriaceae</taxon>
        <taxon>Maribacter</taxon>
    </lineage>
</organism>
<dbReference type="AlphaFoldDB" id="A0A316E6W1"/>
<dbReference type="Proteomes" id="UP000245667">
    <property type="component" value="Unassembled WGS sequence"/>
</dbReference>
<name>A0A316E6W1_9FLAO</name>
<feature type="domain" description="Beta-lactamase-related" evidence="2">
    <location>
        <begin position="68"/>
        <end position="435"/>
    </location>
</feature>
<evidence type="ECO:0000313" key="3">
    <source>
        <dbReference type="EMBL" id="PWK25378.1"/>
    </source>
</evidence>
<dbReference type="PANTHER" id="PTHR43283:SF11">
    <property type="entry name" value="BETA-LACTAMASE-RELATED DOMAIN-CONTAINING PROTEIN"/>
    <property type="match status" value="1"/>
</dbReference>